<sequence>HLYPEPNLPQLIRNTYPMVGDAICELKQPLFIYPRESARVRVKYYRAGVSDELRPIGLWVKM</sequence>
<feature type="non-terminal residue" evidence="1">
    <location>
        <position position="1"/>
    </location>
</feature>
<accession>X1L282</accession>
<protein>
    <submittedName>
        <fullName evidence="1">Uncharacterized protein</fullName>
    </submittedName>
</protein>
<proteinExistence type="predicted"/>
<comment type="caution">
    <text evidence="1">The sequence shown here is derived from an EMBL/GenBank/DDBJ whole genome shotgun (WGS) entry which is preliminary data.</text>
</comment>
<dbReference type="AlphaFoldDB" id="X1L282"/>
<gene>
    <name evidence="1" type="ORF">S03H2_72377</name>
</gene>
<dbReference type="EMBL" id="BARU01048893">
    <property type="protein sequence ID" value="GAH99980.1"/>
    <property type="molecule type" value="Genomic_DNA"/>
</dbReference>
<feature type="non-terminal residue" evidence="1">
    <location>
        <position position="62"/>
    </location>
</feature>
<name>X1L282_9ZZZZ</name>
<evidence type="ECO:0000313" key="1">
    <source>
        <dbReference type="EMBL" id="GAH99980.1"/>
    </source>
</evidence>
<reference evidence="1" key="1">
    <citation type="journal article" date="2014" name="Front. Microbiol.">
        <title>High frequency of phylogenetically diverse reductive dehalogenase-homologous genes in deep subseafloor sedimentary metagenomes.</title>
        <authorList>
            <person name="Kawai M."/>
            <person name="Futagami T."/>
            <person name="Toyoda A."/>
            <person name="Takaki Y."/>
            <person name="Nishi S."/>
            <person name="Hori S."/>
            <person name="Arai W."/>
            <person name="Tsubouchi T."/>
            <person name="Morono Y."/>
            <person name="Uchiyama I."/>
            <person name="Ito T."/>
            <person name="Fujiyama A."/>
            <person name="Inagaki F."/>
            <person name="Takami H."/>
        </authorList>
    </citation>
    <scope>NUCLEOTIDE SEQUENCE</scope>
    <source>
        <strain evidence="1">Expedition CK06-06</strain>
    </source>
</reference>
<organism evidence="1">
    <name type="scientific">marine sediment metagenome</name>
    <dbReference type="NCBI Taxonomy" id="412755"/>
    <lineage>
        <taxon>unclassified sequences</taxon>
        <taxon>metagenomes</taxon>
        <taxon>ecological metagenomes</taxon>
    </lineage>
</organism>